<accession>A0ABW7ZA86</accession>
<evidence type="ECO:0000259" key="1">
    <source>
        <dbReference type="Pfam" id="PF00296"/>
    </source>
</evidence>
<dbReference type="RefSeq" id="WP_397090597.1">
    <property type="nucleotide sequence ID" value="NZ_JBITGY010000016.1"/>
</dbReference>
<reference evidence="2 3" key="1">
    <citation type="submission" date="2024-10" db="EMBL/GenBank/DDBJ databases">
        <title>The Natural Products Discovery Center: Release of the First 8490 Sequenced Strains for Exploring Actinobacteria Biosynthetic Diversity.</title>
        <authorList>
            <person name="Kalkreuter E."/>
            <person name="Kautsar S.A."/>
            <person name="Yang D."/>
            <person name="Bader C.D."/>
            <person name="Teijaro C.N."/>
            <person name="Fluegel L."/>
            <person name="Davis C.M."/>
            <person name="Simpson J.R."/>
            <person name="Lauterbach L."/>
            <person name="Steele A.D."/>
            <person name="Gui C."/>
            <person name="Meng S."/>
            <person name="Li G."/>
            <person name="Viehrig K."/>
            <person name="Ye F."/>
            <person name="Su P."/>
            <person name="Kiefer A.F."/>
            <person name="Nichols A."/>
            <person name="Cepeda A.J."/>
            <person name="Yan W."/>
            <person name="Fan B."/>
            <person name="Jiang Y."/>
            <person name="Adhikari A."/>
            <person name="Zheng C.-J."/>
            <person name="Schuster L."/>
            <person name="Cowan T.M."/>
            <person name="Smanski M.J."/>
            <person name="Chevrette M.G."/>
            <person name="De Carvalho L.P.S."/>
            <person name="Shen B."/>
        </authorList>
    </citation>
    <scope>NUCLEOTIDE SEQUENCE [LARGE SCALE GENOMIC DNA]</scope>
    <source>
        <strain evidence="2 3">NPDC050545</strain>
    </source>
</reference>
<feature type="domain" description="Luciferase-like" evidence="1">
    <location>
        <begin position="23"/>
        <end position="92"/>
    </location>
</feature>
<dbReference type="EMBL" id="JBITGY010000016">
    <property type="protein sequence ID" value="MFI6504725.1"/>
    <property type="molecule type" value="Genomic_DNA"/>
</dbReference>
<gene>
    <name evidence="2" type="ORF">ACIBG2_45580</name>
</gene>
<name>A0ABW7ZA86_9ACTN</name>
<dbReference type="SUPFAM" id="SSF51679">
    <property type="entry name" value="Bacterial luciferase-like"/>
    <property type="match status" value="1"/>
</dbReference>
<comment type="caution">
    <text evidence="2">The sequence shown here is derived from an EMBL/GenBank/DDBJ whole genome shotgun (WGS) entry which is preliminary data.</text>
</comment>
<sequence length="166" mass="17565">MRDIRVGVVLPPPGEPVEWLAEGAAFEAAGVDALWLDHGPAPELDPLVLVAALAALTYRTLLVAAVPDGGAQALATLDRLSRGRLALITGDGPVLRLGEGAYADGDGRRWAPAEVPLGRTAWRDLLRERGERGDHGVLVPADPRLLDLLRNPDDPGGREDLQLAQG</sequence>
<proteinExistence type="predicted"/>
<dbReference type="Pfam" id="PF00296">
    <property type="entry name" value="Bac_luciferase"/>
    <property type="match status" value="1"/>
</dbReference>
<protein>
    <submittedName>
        <fullName evidence="2">LLM class flavin-dependent oxidoreductase</fullName>
    </submittedName>
</protein>
<evidence type="ECO:0000313" key="2">
    <source>
        <dbReference type="EMBL" id="MFI6504725.1"/>
    </source>
</evidence>
<evidence type="ECO:0000313" key="3">
    <source>
        <dbReference type="Proteomes" id="UP001612741"/>
    </source>
</evidence>
<dbReference type="InterPro" id="IPR036661">
    <property type="entry name" value="Luciferase-like_sf"/>
</dbReference>
<organism evidence="2 3">
    <name type="scientific">Nonomuraea typhae</name>
    <dbReference type="NCBI Taxonomy" id="2603600"/>
    <lineage>
        <taxon>Bacteria</taxon>
        <taxon>Bacillati</taxon>
        <taxon>Actinomycetota</taxon>
        <taxon>Actinomycetes</taxon>
        <taxon>Streptosporangiales</taxon>
        <taxon>Streptosporangiaceae</taxon>
        <taxon>Nonomuraea</taxon>
    </lineage>
</organism>
<dbReference type="Gene3D" id="3.20.20.30">
    <property type="entry name" value="Luciferase-like domain"/>
    <property type="match status" value="1"/>
</dbReference>
<dbReference type="InterPro" id="IPR011251">
    <property type="entry name" value="Luciferase-like_dom"/>
</dbReference>
<dbReference type="Proteomes" id="UP001612741">
    <property type="component" value="Unassembled WGS sequence"/>
</dbReference>
<keyword evidence="3" id="KW-1185">Reference proteome</keyword>